<evidence type="ECO:0008006" key="4">
    <source>
        <dbReference type="Google" id="ProtNLM"/>
    </source>
</evidence>
<comment type="caution">
    <text evidence="2">The sequence shown here is derived from an EMBL/GenBank/DDBJ whole genome shotgun (WGS) entry which is preliminary data.</text>
</comment>
<sequence>MEFARSKGLYEHQVFANHIMRNLMMGYLINLKQIVWITLSSLLFLERVMNIFGVSVFIFEYNSPVVLFITFMLLYIPIALLFGMTQYVVNHITGRRMV</sequence>
<keyword evidence="1" id="KW-0812">Transmembrane</keyword>
<evidence type="ECO:0000313" key="2">
    <source>
        <dbReference type="EMBL" id="TDL95598.1"/>
    </source>
</evidence>
<dbReference type="AlphaFoldDB" id="A0A4R6BCK4"/>
<accession>A0A4R6BCK4</accession>
<keyword evidence="1" id="KW-0472">Membrane</keyword>
<organism evidence="2 3">
    <name type="scientific">Macrococcus brunensis</name>
    <dbReference type="NCBI Taxonomy" id="198483"/>
    <lineage>
        <taxon>Bacteria</taxon>
        <taxon>Bacillati</taxon>
        <taxon>Bacillota</taxon>
        <taxon>Bacilli</taxon>
        <taxon>Bacillales</taxon>
        <taxon>Staphylococcaceae</taxon>
        <taxon>Macrococcus</taxon>
    </lineage>
</organism>
<keyword evidence="1" id="KW-1133">Transmembrane helix</keyword>
<dbReference type="EMBL" id="SCWA01000013">
    <property type="protein sequence ID" value="TDL95598.1"/>
    <property type="molecule type" value="Genomic_DNA"/>
</dbReference>
<reference evidence="2 3" key="1">
    <citation type="submission" date="2019-01" db="EMBL/GenBank/DDBJ databases">
        <title>Draft genome sequences of the type strains of six Macrococcus species.</title>
        <authorList>
            <person name="Mazhar S."/>
            <person name="Altermann E."/>
            <person name="Hill C."/>
            <person name="Mcauliffe O."/>
        </authorList>
    </citation>
    <scope>NUCLEOTIDE SEQUENCE [LARGE SCALE GENOMIC DNA]</scope>
    <source>
        <strain evidence="2 3">CCM4811</strain>
    </source>
</reference>
<dbReference type="OrthoDB" id="2958608at2"/>
<evidence type="ECO:0000313" key="3">
    <source>
        <dbReference type="Proteomes" id="UP000295310"/>
    </source>
</evidence>
<feature type="transmembrane region" description="Helical" evidence="1">
    <location>
        <begin position="65"/>
        <end position="89"/>
    </location>
</feature>
<name>A0A4R6BCK4_9STAP</name>
<dbReference type="Proteomes" id="UP000295310">
    <property type="component" value="Unassembled WGS sequence"/>
</dbReference>
<protein>
    <recommendedName>
        <fullName evidence="4">ABC transmembrane type-1 domain-containing protein</fullName>
    </recommendedName>
</protein>
<evidence type="ECO:0000256" key="1">
    <source>
        <dbReference type="SAM" id="Phobius"/>
    </source>
</evidence>
<feature type="transmembrane region" description="Helical" evidence="1">
    <location>
        <begin position="34"/>
        <end position="59"/>
    </location>
</feature>
<proteinExistence type="predicted"/>
<keyword evidence="3" id="KW-1185">Reference proteome</keyword>
<gene>
    <name evidence="2" type="ORF">ERX27_08035</name>
</gene>
<dbReference type="RefSeq" id="WP_133432317.1">
    <property type="nucleotide sequence ID" value="NZ_SCWA01000013.1"/>
</dbReference>